<feature type="region of interest" description="Disordered" evidence="1">
    <location>
        <begin position="1"/>
        <end position="151"/>
    </location>
</feature>
<sequence>MASHGYNTRGNQQGASELNQPGVSPNNSPRLSGEYEGEPNQLDSPLTSIVSDRGPSSHSAPAGPEIETAPAGPEIIASAGPEPTSPKRTSATEPAGGRNNASRYNSPEHYNLASPPPVVKTPTPWDNREKSLNERGKGPDARNWGNAGLNELETDPDVQAQILNSFEAVNADTRVKDHMLNYFDQWRASETERIQREVQNFMTSRIQELENLVQSAHIATKPTDTEREVSESDSEEVVAKSKSQATWRKRREATLKHPSDLIAPKSHVAHIFSALRERNNHDPVSSPEPSDDSSEDETVNDRHMDHKKKKKSKMYIKPMKPTEIYEGNPNLRSLHRNMRETIAYCDDGNVPTHQEVEVALRFLKGKAYTFFERTCGKNPGNWTLSTFYEKLYDFVFPIDFRTEQRRRLITLQQKGKRVRDHVGIFQDTKKKCKRRTSDDTHVQAK</sequence>
<accession>A0AA38JJJ0</accession>
<proteinExistence type="predicted"/>
<reference evidence="2" key="1">
    <citation type="submission" date="2022-08" db="EMBL/GenBank/DDBJ databases">
        <authorList>
            <consortium name="DOE Joint Genome Institute"/>
            <person name="Min B."/>
            <person name="Sierra-Patev S."/>
            <person name="Naranjo-Ortiz M."/>
            <person name="Looney B."/>
            <person name="Konkel Z."/>
            <person name="Slot J.C."/>
            <person name="Sakamoto Y."/>
            <person name="Steenwyk J.L."/>
            <person name="Rokas A."/>
            <person name="Carro J."/>
            <person name="Camarero S."/>
            <person name="Ferreira P."/>
            <person name="Molpeceres G."/>
            <person name="Ruiz-duenas F.J."/>
            <person name="Serrano A."/>
            <person name="Henrissat B."/>
            <person name="Drula E."/>
            <person name="Hughes K.W."/>
            <person name="Mata J.L."/>
            <person name="Ishikawa N.K."/>
            <person name="Vargas-Isla R."/>
            <person name="Ushijima S."/>
            <person name="Smith C.A."/>
            <person name="Ahrendt S."/>
            <person name="Andreopoulos W."/>
            <person name="He G."/>
            <person name="LaButti K."/>
            <person name="Lipzen A."/>
            <person name="Ng V."/>
            <person name="Riley R."/>
            <person name="Sandor L."/>
            <person name="Barry K."/>
            <person name="Martinez A.T."/>
            <person name="Xiao Y."/>
            <person name="Gibbons J.G."/>
            <person name="Terashima K."/>
            <person name="Hibbett D.S."/>
            <person name="Grigoriev I.V."/>
        </authorList>
    </citation>
    <scope>NUCLEOTIDE SEQUENCE</scope>
    <source>
        <strain evidence="2">ET3784</strain>
    </source>
</reference>
<dbReference type="AlphaFoldDB" id="A0AA38JJJ0"/>
<evidence type="ECO:0000313" key="3">
    <source>
        <dbReference type="Proteomes" id="UP001176059"/>
    </source>
</evidence>
<evidence type="ECO:0000313" key="2">
    <source>
        <dbReference type="EMBL" id="KAJ3736434.1"/>
    </source>
</evidence>
<feature type="compositionally biased region" description="Basic and acidic residues" evidence="1">
    <location>
        <begin position="126"/>
        <end position="140"/>
    </location>
</feature>
<keyword evidence="3" id="KW-1185">Reference proteome</keyword>
<feature type="compositionally biased region" description="Acidic residues" evidence="1">
    <location>
        <begin position="289"/>
        <end position="298"/>
    </location>
</feature>
<dbReference type="EMBL" id="JANVFO010000005">
    <property type="protein sequence ID" value="KAJ3736434.1"/>
    <property type="molecule type" value="Genomic_DNA"/>
</dbReference>
<feature type="region of interest" description="Disordered" evidence="1">
    <location>
        <begin position="277"/>
        <end position="313"/>
    </location>
</feature>
<evidence type="ECO:0000256" key="1">
    <source>
        <dbReference type="SAM" id="MobiDB-lite"/>
    </source>
</evidence>
<comment type="caution">
    <text evidence="2">The sequence shown here is derived from an EMBL/GenBank/DDBJ whole genome shotgun (WGS) entry which is preliminary data.</text>
</comment>
<organism evidence="2 3">
    <name type="scientific">Lentinula guzmanii</name>
    <dbReference type="NCBI Taxonomy" id="2804957"/>
    <lineage>
        <taxon>Eukaryota</taxon>
        <taxon>Fungi</taxon>
        <taxon>Dikarya</taxon>
        <taxon>Basidiomycota</taxon>
        <taxon>Agaricomycotina</taxon>
        <taxon>Agaricomycetes</taxon>
        <taxon>Agaricomycetidae</taxon>
        <taxon>Agaricales</taxon>
        <taxon>Marasmiineae</taxon>
        <taxon>Omphalotaceae</taxon>
        <taxon>Lentinula</taxon>
    </lineage>
</organism>
<gene>
    <name evidence="2" type="ORF">DFJ43DRAFT_1150140</name>
</gene>
<feature type="region of interest" description="Disordered" evidence="1">
    <location>
        <begin position="221"/>
        <end position="245"/>
    </location>
</feature>
<name>A0AA38JJJ0_9AGAR</name>
<reference evidence="2" key="2">
    <citation type="journal article" date="2023" name="Proc. Natl. Acad. Sci. U.S.A.">
        <title>A global phylogenomic analysis of the shiitake genus Lentinula.</title>
        <authorList>
            <person name="Sierra-Patev S."/>
            <person name="Min B."/>
            <person name="Naranjo-Ortiz M."/>
            <person name="Looney B."/>
            <person name="Konkel Z."/>
            <person name="Slot J.C."/>
            <person name="Sakamoto Y."/>
            <person name="Steenwyk J.L."/>
            <person name="Rokas A."/>
            <person name="Carro J."/>
            <person name="Camarero S."/>
            <person name="Ferreira P."/>
            <person name="Molpeceres G."/>
            <person name="Ruiz-Duenas F.J."/>
            <person name="Serrano A."/>
            <person name="Henrissat B."/>
            <person name="Drula E."/>
            <person name="Hughes K.W."/>
            <person name="Mata J.L."/>
            <person name="Ishikawa N.K."/>
            <person name="Vargas-Isla R."/>
            <person name="Ushijima S."/>
            <person name="Smith C.A."/>
            <person name="Donoghue J."/>
            <person name="Ahrendt S."/>
            <person name="Andreopoulos W."/>
            <person name="He G."/>
            <person name="LaButti K."/>
            <person name="Lipzen A."/>
            <person name="Ng V."/>
            <person name="Riley R."/>
            <person name="Sandor L."/>
            <person name="Barry K."/>
            <person name="Martinez A.T."/>
            <person name="Xiao Y."/>
            <person name="Gibbons J.G."/>
            <person name="Terashima K."/>
            <person name="Grigoriev I.V."/>
            <person name="Hibbett D."/>
        </authorList>
    </citation>
    <scope>NUCLEOTIDE SEQUENCE</scope>
    <source>
        <strain evidence="2">ET3784</strain>
    </source>
</reference>
<protein>
    <recommendedName>
        <fullName evidence="4">Retrotransposon gag domain-containing protein</fullName>
    </recommendedName>
</protein>
<feature type="compositionally biased region" description="Polar residues" evidence="1">
    <location>
        <begin position="41"/>
        <end position="59"/>
    </location>
</feature>
<evidence type="ECO:0008006" key="4">
    <source>
        <dbReference type="Google" id="ProtNLM"/>
    </source>
</evidence>
<feature type="compositionally biased region" description="Polar residues" evidence="1">
    <location>
        <begin position="1"/>
        <end position="30"/>
    </location>
</feature>
<dbReference type="Proteomes" id="UP001176059">
    <property type="component" value="Unassembled WGS sequence"/>
</dbReference>